<protein>
    <submittedName>
        <fullName evidence="1">Uncharacterized protein</fullName>
    </submittedName>
</protein>
<reference evidence="1" key="1">
    <citation type="journal article" date="2015" name="Nature">
        <title>Complex archaea that bridge the gap between prokaryotes and eukaryotes.</title>
        <authorList>
            <person name="Spang A."/>
            <person name="Saw J.H."/>
            <person name="Jorgensen S.L."/>
            <person name="Zaremba-Niedzwiedzka K."/>
            <person name="Martijn J."/>
            <person name="Lind A.E."/>
            <person name="van Eijk R."/>
            <person name="Schleper C."/>
            <person name="Guy L."/>
            <person name="Ettema T.J."/>
        </authorList>
    </citation>
    <scope>NUCLEOTIDE SEQUENCE</scope>
</reference>
<comment type="caution">
    <text evidence="1">The sequence shown here is derived from an EMBL/GenBank/DDBJ whole genome shotgun (WGS) entry which is preliminary data.</text>
</comment>
<accession>A0A0F9YFS5</accession>
<organism evidence="1">
    <name type="scientific">marine sediment metagenome</name>
    <dbReference type="NCBI Taxonomy" id="412755"/>
    <lineage>
        <taxon>unclassified sequences</taxon>
        <taxon>metagenomes</taxon>
        <taxon>ecological metagenomes</taxon>
    </lineage>
</organism>
<name>A0A0F9YFS5_9ZZZZ</name>
<proteinExistence type="predicted"/>
<dbReference type="AlphaFoldDB" id="A0A0F9YFS5"/>
<sequence>MLKITGLDKLQKELKEAEQALNGLDGELGVVNFNPDDPASIEDAIQSVMRMIESRIEPYADNPIVGSLADQMKESYRENILQKAAEARLQSDEDE</sequence>
<dbReference type="EMBL" id="LAZR01000027">
    <property type="protein sequence ID" value="KKO03309.1"/>
    <property type="molecule type" value="Genomic_DNA"/>
</dbReference>
<gene>
    <name evidence="1" type="ORF">LCGC14_0097220</name>
</gene>
<evidence type="ECO:0000313" key="1">
    <source>
        <dbReference type="EMBL" id="KKO03309.1"/>
    </source>
</evidence>